<dbReference type="GO" id="GO:0015631">
    <property type="term" value="F:tubulin binding"/>
    <property type="evidence" value="ECO:0007669"/>
    <property type="project" value="TreeGrafter"/>
</dbReference>
<feature type="region of interest" description="Disordered" evidence="2">
    <location>
        <begin position="162"/>
        <end position="201"/>
    </location>
</feature>
<evidence type="ECO:0000256" key="1">
    <source>
        <dbReference type="SAM" id="Coils"/>
    </source>
</evidence>
<evidence type="ECO:0000256" key="2">
    <source>
        <dbReference type="SAM" id="MobiDB-lite"/>
    </source>
</evidence>
<name>A0A9P6ZDU2_9FUNG</name>
<dbReference type="AlphaFoldDB" id="A0A9P6ZDU2"/>
<comment type="caution">
    <text evidence="4">The sequence shown here is derived from an EMBL/GenBank/DDBJ whole genome shotgun (WGS) entry which is preliminary data.</text>
</comment>
<dbReference type="InterPro" id="IPR053005">
    <property type="entry name" value="Nuclear_Pos-Cytoskel_Interact"/>
</dbReference>
<feature type="compositionally biased region" description="Polar residues" evidence="2">
    <location>
        <begin position="254"/>
        <end position="267"/>
    </location>
</feature>
<feature type="coiled-coil region" evidence="1">
    <location>
        <begin position="27"/>
        <end position="107"/>
    </location>
</feature>
<dbReference type="EMBL" id="JAANIU010000024">
    <property type="protein sequence ID" value="KAG1576180.1"/>
    <property type="molecule type" value="Genomic_DNA"/>
</dbReference>
<dbReference type="InterPro" id="IPR024774">
    <property type="entry name" value="PH_dom-Mcp5-type"/>
</dbReference>
<gene>
    <name evidence="4" type="ORF">G6F50_000433</name>
</gene>
<proteinExistence type="predicted"/>
<evidence type="ECO:0000313" key="4">
    <source>
        <dbReference type="EMBL" id="KAG1576180.1"/>
    </source>
</evidence>
<accession>A0A9P6ZDU2</accession>
<protein>
    <recommendedName>
        <fullName evidence="3">Pleckstrin homology domain-containing protein</fullName>
    </recommendedName>
</protein>
<dbReference type="PANTHER" id="PTHR28190:SF2">
    <property type="entry name" value="MIGRATION PROTEIN, PUTATIVE (AFU_ORTHOLOGUE AFUA_2G07730)-RELATED"/>
    <property type="match status" value="1"/>
</dbReference>
<reference evidence="4 5" key="1">
    <citation type="journal article" date="2020" name="Microb. Genom.">
        <title>Genetic diversity of clinical and environmental Mucorales isolates obtained from an investigation of mucormycosis cases among solid organ transplant recipients.</title>
        <authorList>
            <person name="Nguyen M.H."/>
            <person name="Kaul D."/>
            <person name="Muto C."/>
            <person name="Cheng S.J."/>
            <person name="Richter R.A."/>
            <person name="Bruno V.M."/>
            <person name="Liu G."/>
            <person name="Beyhan S."/>
            <person name="Sundermann A.J."/>
            <person name="Mounaud S."/>
            <person name="Pasculle A.W."/>
            <person name="Nierman W.C."/>
            <person name="Driscoll E."/>
            <person name="Cumbie R."/>
            <person name="Clancy C.J."/>
            <person name="Dupont C.L."/>
        </authorList>
    </citation>
    <scope>NUCLEOTIDE SEQUENCE [LARGE SCALE GENOMIC DNA]</scope>
    <source>
        <strain evidence="4 5">GL24</strain>
    </source>
</reference>
<feature type="compositionally biased region" description="Low complexity" evidence="2">
    <location>
        <begin position="162"/>
        <end position="176"/>
    </location>
</feature>
<keyword evidence="1" id="KW-0175">Coiled coil</keyword>
<dbReference type="Proteomes" id="UP000740926">
    <property type="component" value="Unassembled WGS sequence"/>
</dbReference>
<dbReference type="GO" id="GO:0005543">
    <property type="term" value="F:phospholipid binding"/>
    <property type="evidence" value="ECO:0007669"/>
    <property type="project" value="InterPro"/>
</dbReference>
<evidence type="ECO:0000259" key="3">
    <source>
        <dbReference type="Pfam" id="PF12814"/>
    </source>
</evidence>
<dbReference type="Pfam" id="PF12814">
    <property type="entry name" value="Mcp5_PH"/>
    <property type="match status" value="1"/>
</dbReference>
<dbReference type="GO" id="GO:0005739">
    <property type="term" value="C:mitochondrion"/>
    <property type="evidence" value="ECO:0007669"/>
    <property type="project" value="TreeGrafter"/>
</dbReference>
<feature type="region of interest" description="Disordered" evidence="2">
    <location>
        <begin position="254"/>
        <end position="286"/>
    </location>
</feature>
<sequence>MDDDSSPTHKSDIELATEIGRGLLCEINRMRALLQEKDEAMEAERSEYEQKMHELLGQLAHKREMEERYKEDIWNLETTKQNLTFQISQLKTTIQKLQAEHRAHQKQEIYMQNELEELKAAQKSLQTVAIRSQVKHESILAELNKETKRLKEEKQELLNRLHQQQQHLQKVQQQQQQEEENTINSDINHSSTSMSLVEAQSSGSNMMMKEIKNETEKEREKAIELDRLLRDAQDTIENMQQTNQGLPSAIAAYSTCSENESSPTSHPQPRKTLADEMQRKEEEEDEIQKYLPSLSQTMIGERLKKHIRHPIKGKIKSIHTRYFWLHPYTKTLYWSVHKPEQGELPIQSYSIIQTTNQIPIIRIQSIQHQMKIQCMNHDSHQKWTQSLECLFMKSSYSKTMNRLSQLLEDDSDI</sequence>
<feature type="domain" description="Pleckstrin homology" evidence="3">
    <location>
        <begin position="293"/>
        <end position="391"/>
    </location>
</feature>
<dbReference type="GO" id="GO:0005938">
    <property type="term" value="C:cell cortex"/>
    <property type="evidence" value="ECO:0007669"/>
    <property type="project" value="InterPro"/>
</dbReference>
<dbReference type="SUPFAM" id="SSF50729">
    <property type="entry name" value="PH domain-like"/>
    <property type="match status" value="1"/>
</dbReference>
<evidence type="ECO:0000313" key="5">
    <source>
        <dbReference type="Proteomes" id="UP000740926"/>
    </source>
</evidence>
<feature type="coiled-coil region" evidence="1">
    <location>
        <begin position="208"/>
        <end position="242"/>
    </location>
</feature>
<dbReference type="GO" id="GO:0000226">
    <property type="term" value="P:microtubule cytoskeleton organization"/>
    <property type="evidence" value="ECO:0007669"/>
    <property type="project" value="TreeGrafter"/>
</dbReference>
<keyword evidence="5" id="KW-1185">Reference proteome</keyword>
<feature type="compositionally biased region" description="Polar residues" evidence="2">
    <location>
        <begin position="182"/>
        <end position="201"/>
    </location>
</feature>
<organism evidence="4 5">
    <name type="scientific">Rhizopus delemar</name>
    <dbReference type="NCBI Taxonomy" id="936053"/>
    <lineage>
        <taxon>Eukaryota</taxon>
        <taxon>Fungi</taxon>
        <taxon>Fungi incertae sedis</taxon>
        <taxon>Mucoromycota</taxon>
        <taxon>Mucoromycotina</taxon>
        <taxon>Mucoromycetes</taxon>
        <taxon>Mucorales</taxon>
        <taxon>Mucorineae</taxon>
        <taxon>Rhizopodaceae</taxon>
        <taxon>Rhizopus</taxon>
    </lineage>
</organism>
<dbReference type="GO" id="GO:0032065">
    <property type="term" value="P:maintenance of protein location in cell cortex"/>
    <property type="evidence" value="ECO:0007669"/>
    <property type="project" value="InterPro"/>
</dbReference>
<feature type="compositionally biased region" description="Basic and acidic residues" evidence="2">
    <location>
        <begin position="272"/>
        <end position="281"/>
    </location>
</feature>
<dbReference type="PANTHER" id="PTHR28190">
    <property type="entry name" value="NUCLEAR MIGRATION PROTEIN NUM1"/>
    <property type="match status" value="1"/>
</dbReference>